<dbReference type="PANTHER" id="PTHR11092:SF0">
    <property type="entry name" value="EPIMERASE FAMILY PROTEIN SDR39U1"/>
    <property type="match status" value="1"/>
</dbReference>
<gene>
    <name evidence="4" type="ORF">JOC83_003276</name>
</gene>
<sequence length="302" mass="33538">MKIVIAGGTGFVGTALTNHFLTNKHEVYILTRNTNKPAHDPKLHYVEWLTEGSSPESELEGADVFINLAGVSLNSGRWTEERKKAIFESRVSSTKEMIRIMSSLKKKPAVYVNASAVGYYGISNTETFVESSPAASDDHDFLAHTVKVWEQEAKRAEELHIRTVRTRFGIILGKDEGALPKMVLPYRLFVGGTVGSGEQWVSWVHIEDVVSIIAFVIEHEDVNGPVNVTAPHPVQMKEFGQTIGRVLGRPHWLPVPSAGLKVMLGEMSTLILDGQKVIPQKLGEHHYKFTYNELEGALKNLL</sequence>
<dbReference type="CDD" id="cd05242">
    <property type="entry name" value="SDR_a8"/>
    <property type="match status" value="1"/>
</dbReference>
<protein>
    <submittedName>
        <fullName evidence="4">Uncharacterized protein (TIGR01777 family)</fullName>
    </submittedName>
</protein>
<dbReference type="SUPFAM" id="SSF51735">
    <property type="entry name" value="NAD(P)-binding Rossmann-fold domains"/>
    <property type="match status" value="1"/>
</dbReference>
<comment type="caution">
    <text evidence="4">The sequence shown here is derived from an EMBL/GenBank/DDBJ whole genome shotgun (WGS) entry which is preliminary data.</text>
</comment>
<dbReference type="Pfam" id="PF08338">
    <property type="entry name" value="DUF1731"/>
    <property type="match status" value="1"/>
</dbReference>
<comment type="similarity">
    <text evidence="1">Belongs to the NAD(P)-dependent epimerase/dehydratase family. SDR39U1 subfamily.</text>
</comment>
<dbReference type="Gene3D" id="3.40.50.720">
    <property type="entry name" value="NAD(P)-binding Rossmann-like Domain"/>
    <property type="match status" value="1"/>
</dbReference>
<dbReference type="InterPro" id="IPR001509">
    <property type="entry name" value="Epimerase_deHydtase"/>
</dbReference>
<feature type="domain" description="NAD-dependent epimerase/dehydratase" evidence="2">
    <location>
        <begin position="3"/>
        <end position="228"/>
    </location>
</feature>
<evidence type="ECO:0000313" key="5">
    <source>
        <dbReference type="Proteomes" id="UP000809829"/>
    </source>
</evidence>
<keyword evidence="5" id="KW-1185">Reference proteome</keyword>
<dbReference type="PANTHER" id="PTHR11092">
    <property type="entry name" value="SUGAR NUCLEOTIDE EPIMERASE RELATED"/>
    <property type="match status" value="1"/>
</dbReference>
<evidence type="ECO:0000259" key="3">
    <source>
        <dbReference type="Pfam" id="PF08338"/>
    </source>
</evidence>
<accession>A0ABS2QY70</accession>
<dbReference type="EMBL" id="JAFBFC010000006">
    <property type="protein sequence ID" value="MBM7704421.1"/>
    <property type="molecule type" value="Genomic_DNA"/>
</dbReference>
<dbReference type="Pfam" id="PF01370">
    <property type="entry name" value="Epimerase"/>
    <property type="match status" value="1"/>
</dbReference>
<evidence type="ECO:0000313" key="4">
    <source>
        <dbReference type="EMBL" id="MBM7704421.1"/>
    </source>
</evidence>
<dbReference type="NCBIfam" id="TIGR01777">
    <property type="entry name" value="yfcH"/>
    <property type="match status" value="1"/>
</dbReference>
<name>A0ABS2QY70_9BACI</name>
<dbReference type="Proteomes" id="UP000809829">
    <property type="component" value="Unassembled WGS sequence"/>
</dbReference>
<dbReference type="RefSeq" id="WP_205188415.1">
    <property type="nucleotide sequence ID" value="NZ_JAFBFC010000006.1"/>
</dbReference>
<organism evidence="4 5">
    <name type="scientific">Priestia iocasae</name>
    <dbReference type="NCBI Taxonomy" id="2291674"/>
    <lineage>
        <taxon>Bacteria</taxon>
        <taxon>Bacillati</taxon>
        <taxon>Bacillota</taxon>
        <taxon>Bacilli</taxon>
        <taxon>Bacillales</taxon>
        <taxon>Bacillaceae</taxon>
        <taxon>Priestia</taxon>
    </lineage>
</organism>
<proteinExistence type="inferred from homology"/>
<evidence type="ECO:0000256" key="1">
    <source>
        <dbReference type="ARBA" id="ARBA00009353"/>
    </source>
</evidence>
<dbReference type="InterPro" id="IPR010099">
    <property type="entry name" value="SDR39U1"/>
</dbReference>
<feature type="domain" description="DUF1731" evidence="3">
    <location>
        <begin position="255"/>
        <end position="301"/>
    </location>
</feature>
<dbReference type="InterPro" id="IPR036291">
    <property type="entry name" value="NAD(P)-bd_dom_sf"/>
</dbReference>
<reference evidence="4 5" key="1">
    <citation type="submission" date="2021-01" db="EMBL/GenBank/DDBJ databases">
        <title>Genomic Encyclopedia of Type Strains, Phase IV (KMG-IV): sequencing the most valuable type-strain genomes for metagenomic binning, comparative biology and taxonomic classification.</title>
        <authorList>
            <person name="Goeker M."/>
        </authorList>
    </citation>
    <scope>NUCLEOTIDE SEQUENCE [LARGE SCALE GENOMIC DNA]</scope>
    <source>
        <strain evidence="4 5">DSM 104297</strain>
    </source>
</reference>
<evidence type="ECO:0000259" key="2">
    <source>
        <dbReference type="Pfam" id="PF01370"/>
    </source>
</evidence>
<dbReference type="InterPro" id="IPR013549">
    <property type="entry name" value="DUF1731"/>
</dbReference>